<dbReference type="EC" id="2.1.1.-" evidence="5"/>
<comment type="similarity">
    <text evidence="1">Belongs to the methyltransferase superfamily.</text>
</comment>
<dbReference type="SUPFAM" id="SSF53335">
    <property type="entry name" value="S-adenosyl-L-methionine-dependent methyltransferases"/>
    <property type="match status" value="1"/>
</dbReference>
<keyword evidence="3 5" id="KW-0808">Transferase</keyword>
<dbReference type="Gene3D" id="3.40.50.150">
    <property type="entry name" value="Vaccinia Virus protein VP39"/>
    <property type="match status" value="1"/>
</dbReference>
<dbReference type="InterPro" id="IPR013216">
    <property type="entry name" value="Methyltransf_11"/>
</dbReference>
<feature type="domain" description="Methyltransferase type 11" evidence="4">
    <location>
        <begin position="50"/>
        <end position="146"/>
    </location>
</feature>
<dbReference type="EMBL" id="SRMP02000049">
    <property type="protein sequence ID" value="MFN0293425.1"/>
    <property type="molecule type" value="Genomic_DNA"/>
</dbReference>
<evidence type="ECO:0000256" key="2">
    <source>
        <dbReference type="ARBA" id="ARBA00022603"/>
    </source>
</evidence>
<dbReference type="PANTHER" id="PTHR44942:SF4">
    <property type="entry name" value="METHYLTRANSFERASE TYPE 11 DOMAIN-CONTAINING PROTEIN"/>
    <property type="match status" value="1"/>
</dbReference>
<comment type="caution">
    <text evidence="5">The sequence shown here is derived from an EMBL/GenBank/DDBJ whole genome shotgun (WGS) entry which is preliminary data.</text>
</comment>
<evidence type="ECO:0000256" key="1">
    <source>
        <dbReference type="ARBA" id="ARBA00008361"/>
    </source>
</evidence>
<evidence type="ECO:0000256" key="3">
    <source>
        <dbReference type="ARBA" id="ARBA00022679"/>
    </source>
</evidence>
<dbReference type="Pfam" id="PF08241">
    <property type="entry name" value="Methyltransf_11"/>
    <property type="match status" value="1"/>
</dbReference>
<proteinExistence type="inferred from homology"/>
<dbReference type="GO" id="GO:0032259">
    <property type="term" value="P:methylation"/>
    <property type="evidence" value="ECO:0007669"/>
    <property type="project" value="UniProtKB-KW"/>
</dbReference>
<dbReference type="CDD" id="cd02440">
    <property type="entry name" value="AdoMet_MTases"/>
    <property type="match status" value="1"/>
</dbReference>
<gene>
    <name evidence="5" type="ORF">E5L68_018730</name>
</gene>
<evidence type="ECO:0000313" key="6">
    <source>
        <dbReference type="Proteomes" id="UP001517367"/>
    </source>
</evidence>
<dbReference type="InterPro" id="IPR029063">
    <property type="entry name" value="SAM-dependent_MTases_sf"/>
</dbReference>
<evidence type="ECO:0000313" key="5">
    <source>
        <dbReference type="EMBL" id="MFN0293425.1"/>
    </source>
</evidence>
<dbReference type="InterPro" id="IPR051052">
    <property type="entry name" value="Diverse_substrate_MTase"/>
</dbReference>
<evidence type="ECO:0000259" key="4">
    <source>
        <dbReference type="Pfam" id="PF08241"/>
    </source>
</evidence>
<sequence length="277" mass="30810">MTPIDNDILSFYAQSSEDSRLKTGLGPLEFYRNKLLITRYLTRQNMDVADVGGGTGHYAAWLSGLGHNVVLIDPVSKHITLAQKRVKKKDGGYTCQLAEARNLPIADHTKDLVILHGPLYHLQHRADRIKALQEARRIVKPSGVVIGFAISHAASTFAALQAGLIHNDEVFDMCIEELRTGKHHPTTSIIGMMPKAFFHHPVSFEEEFTEAGFVINELLAVEGIGWLSGSFFSDWADPKKRERLLELIEFTQADRNLLSLSPHIMLAARPGLECGSF</sequence>
<dbReference type="RefSeq" id="WP_171046943.1">
    <property type="nucleotide sequence ID" value="NZ_SRMP02000049.1"/>
</dbReference>
<dbReference type="Proteomes" id="UP001517367">
    <property type="component" value="Unassembled WGS sequence"/>
</dbReference>
<accession>A0ABW9JNQ0</accession>
<keyword evidence="6" id="KW-1185">Reference proteome</keyword>
<keyword evidence="2 5" id="KW-0489">Methyltransferase</keyword>
<name>A0ABW9JNQ0_9SPHI</name>
<protein>
    <submittedName>
        <fullName evidence="5">Class I SAM-dependent methyltransferase</fullName>
        <ecNumber evidence="5">2.1.1.-</ecNumber>
    </submittedName>
</protein>
<dbReference type="PANTHER" id="PTHR44942">
    <property type="entry name" value="METHYLTRANSF_11 DOMAIN-CONTAINING PROTEIN"/>
    <property type="match status" value="1"/>
</dbReference>
<dbReference type="GO" id="GO:0008168">
    <property type="term" value="F:methyltransferase activity"/>
    <property type="evidence" value="ECO:0007669"/>
    <property type="project" value="UniProtKB-KW"/>
</dbReference>
<reference evidence="5 6" key="1">
    <citation type="submission" date="2024-12" db="EMBL/GenBank/DDBJ databases">
        <authorList>
            <person name="Hu S."/>
        </authorList>
    </citation>
    <scope>NUCLEOTIDE SEQUENCE [LARGE SCALE GENOMIC DNA]</scope>
    <source>
        <strain evidence="5 6">P-25</strain>
    </source>
</reference>
<organism evidence="5 6">
    <name type="scientific">Pedobacter helvus</name>
    <dbReference type="NCBI Taxonomy" id="2563444"/>
    <lineage>
        <taxon>Bacteria</taxon>
        <taxon>Pseudomonadati</taxon>
        <taxon>Bacteroidota</taxon>
        <taxon>Sphingobacteriia</taxon>
        <taxon>Sphingobacteriales</taxon>
        <taxon>Sphingobacteriaceae</taxon>
        <taxon>Pedobacter</taxon>
    </lineage>
</organism>